<comment type="caution">
    <text evidence="2">The sequence shown here is derived from an EMBL/GenBank/DDBJ whole genome shotgun (WGS) entry which is preliminary data.</text>
</comment>
<sequence>MTRLSRQLVIILALLLGWQMEAKADGQRHEDKLVAIEPVHERQQGAMLSDGQYLYRLCNSRPQRLTHSFSPPPTTGKGCDPGANVPAPHYSLIPYLWKHGPKACGFQFDASSRNYIFALGHIIR</sequence>
<dbReference type="AlphaFoldDB" id="A0A9D2FYM3"/>
<dbReference type="Proteomes" id="UP000824055">
    <property type="component" value="Unassembled WGS sequence"/>
</dbReference>
<gene>
    <name evidence="2" type="ORF">H9966_04505</name>
</gene>
<accession>A0A9D2FYM3</accession>
<name>A0A9D2FYM3_9BACT</name>
<evidence type="ECO:0000313" key="2">
    <source>
        <dbReference type="EMBL" id="HIZ69135.1"/>
    </source>
</evidence>
<proteinExistence type="predicted"/>
<dbReference type="EMBL" id="DXBE01000035">
    <property type="protein sequence ID" value="HIZ69135.1"/>
    <property type="molecule type" value="Genomic_DNA"/>
</dbReference>
<evidence type="ECO:0000256" key="1">
    <source>
        <dbReference type="SAM" id="SignalP"/>
    </source>
</evidence>
<keyword evidence="1" id="KW-0732">Signal</keyword>
<organism evidence="2 3">
    <name type="scientific">Candidatus Prevotella avicola</name>
    <dbReference type="NCBI Taxonomy" id="2838738"/>
    <lineage>
        <taxon>Bacteria</taxon>
        <taxon>Pseudomonadati</taxon>
        <taxon>Bacteroidota</taxon>
        <taxon>Bacteroidia</taxon>
        <taxon>Bacteroidales</taxon>
        <taxon>Prevotellaceae</taxon>
        <taxon>Prevotella</taxon>
    </lineage>
</organism>
<feature type="chain" id="PRO_5039126847" evidence="1">
    <location>
        <begin position="25"/>
        <end position="124"/>
    </location>
</feature>
<evidence type="ECO:0000313" key="3">
    <source>
        <dbReference type="Proteomes" id="UP000824055"/>
    </source>
</evidence>
<feature type="signal peptide" evidence="1">
    <location>
        <begin position="1"/>
        <end position="24"/>
    </location>
</feature>
<reference evidence="2" key="1">
    <citation type="journal article" date="2021" name="PeerJ">
        <title>Extensive microbial diversity within the chicken gut microbiome revealed by metagenomics and culture.</title>
        <authorList>
            <person name="Gilroy R."/>
            <person name="Ravi A."/>
            <person name="Getino M."/>
            <person name="Pursley I."/>
            <person name="Horton D.L."/>
            <person name="Alikhan N.F."/>
            <person name="Baker D."/>
            <person name="Gharbi K."/>
            <person name="Hall N."/>
            <person name="Watson M."/>
            <person name="Adriaenssens E.M."/>
            <person name="Foster-Nyarko E."/>
            <person name="Jarju S."/>
            <person name="Secka A."/>
            <person name="Antonio M."/>
            <person name="Oren A."/>
            <person name="Chaudhuri R.R."/>
            <person name="La Ragione R."/>
            <person name="Hildebrand F."/>
            <person name="Pallen M.J."/>
        </authorList>
    </citation>
    <scope>NUCLEOTIDE SEQUENCE</scope>
    <source>
        <strain evidence="2">ChiHecec3B27-8219</strain>
    </source>
</reference>
<reference evidence="2" key="2">
    <citation type="submission" date="2021-04" db="EMBL/GenBank/DDBJ databases">
        <authorList>
            <person name="Gilroy R."/>
        </authorList>
    </citation>
    <scope>NUCLEOTIDE SEQUENCE</scope>
    <source>
        <strain evidence="2">ChiHecec3B27-8219</strain>
    </source>
</reference>
<protein>
    <submittedName>
        <fullName evidence="2">Uncharacterized protein</fullName>
    </submittedName>
</protein>